<dbReference type="InterPro" id="IPR016163">
    <property type="entry name" value="Ald_DH_C"/>
</dbReference>
<dbReference type="PROSITE" id="PS00070">
    <property type="entry name" value="ALDEHYDE_DEHYDR_CYS"/>
    <property type="match status" value="1"/>
</dbReference>
<evidence type="ECO:0000256" key="5">
    <source>
        <dbReference type="RuleBase" id="RU003345"/>
    </source>
</evidence>
<dbReference type="SUPFAM" id="SSF53720">
    <property type="entry name" value="ALDH-like"/>
    <property type="match status" value="1"/>
</dbReference>
<evidence type="ECO:0000256" key="1">
    <source>
        <dbReference type="ARBA" id="ARBA00009986"/>
    </source>
</evidence>
<dbReference type="Gene3D" id="3.40.605.10">
    <property type="entry name" value="Aldehyde Dehydrogenase, Chain A, domain 1"/>
    <property type="match status" value="1"/>
</dbReference>
<dbReference type="PROSITE" id="PS00687">
    <property type="entry name" value="ALDEHYDE_DEHYDR_GLU"/>
    <property type="match status" value="1"/>
</dbReference>
<dbReference type="PANTHER" id="PTHR43720:SF2">
    <property type="entry name" value="2-AMINOMUCONIC SEMIALDEHYDE DEHYDROGENASE"/>
    <property type="match status" value="1"/>
</dbReference>
<dbReference type="GO" id="GO:0016620">
    <property type="term" value="F:oxidoreductase activity, acting on the aldehyde or oxo group of donors, NAD or NADP as acceptor"/>
    <property type="evidence" value="ECO:0007669"/>
    <property type="project" value="InterPro"/>
</dbReference>
<dbReference type="AlphaFoldDB" id="A0A2P2I163"/>
<evidence type="ECO:0000259" key="6">
    <source>
        <dbReference type="Pfam" id="PF00171"/>
    </source>
</evidence>
<dbReference type="EMBL" id="IACF01002096">
    <property type="protein sequence ID" value="LAB67764.1"/>
    <property type="molecule type" value="mRNA"/>
</dbReference>
<dbReference type="Pfam" id="PF00171">
    <property type="entry name" value="Aldedh"/>
    <property type="match status" value="1"/>
</dbReference>
<dbReference type="InterPro" id="IPR016162">
    <property type="entry name" value="Ald_DH_N"/>
</dbReference>
<dbReference type="PANTHER" id="PTHR43720">
    <property type="entry name" value="2-AMINOMUCONIC SEMIALDEHYDE DEHYDROGENASE"/>
    <property type="match status" value="1"/>
</dbReference>
<evidence type="ECO:0000256" key="2">
    <source>
        <dbReference type="ARBA" id="ARBA00023002"/>
    </source>
</evidence>
<dbReference type="FunFam" id="3.40.309.10:FF:000012">
    <property type="entry name" value="Betaine aldehyde dehydrogenase"/>
    <property type="match status" value="1"/>
</dbReference>
<dbReference type="InterPro" id="IPR016160">
    <property type="entry name" value="Ald_DH_CS_CYS"/>
</dbReference>
<protein>
    <submittedName>
        <fullName evidence="7">Aldehyde dehydrogenase family 8 member A1-like</fullName>
    </submittedName>
</protein>
<evidence type="ECO:0000256" key="3">
    <source>
        <dbReference type="ARBA" id="ARBA00023027"/>
    </source>
</evidence>
<organism evidence="7">
    <name type="scientific">Hirondellea gigas</name>
    <dbReference type="NCBI Taxonomy" id="1518452"/>
    <lineage>
        <taxon>Eukaryota</taxon>
        <taxon>Metazoa</taxon>
        <taxon>Ecdysozoa</taxon>
        <taxon>Arthropoda</taxon>
        <taxon>Crustacea</taxon>
        <taxon>Multicrustacea</taxon>
        <taxon>Malacostraca</taxon>
        <taxon>Eumalacostraca</taxon>
        <taxon>Peracarida</taxon>
        <taxon>Amphipoda</taxon>
        <taxon>Amphilochidea</taxon>
        <taxon>Lysianassida</taxon>
        <taxon>Lysianassidira</taxon>
        <taxon>Lysianassoidea</taxon>
        <taxon>Lysianassidae</taxon>
        <taxon>Hirondellea</taxon>
    </lineage>
</organism>
<dbReference type="FunFam" id="3.40.605.10:FF:000001">
    <property type="entry name" value="Aldehyde dehydrogenase 1"/>
    <property type="match status" value="1"/>
</dbReference>
<proteinExistence type="evidence at transcript level"/>
<feature type="domain" description="Aldehyde dehydrogenase" evidence="6">
    <location>
        <begin position="19"/>
        <end position="480"/>
    </location>
</feature>
<dbReference type="CDD" id="cd07093">
    <property type="entry name" value="ALDH_F8_HMSADH"/>
    <property type="match status" value="1"/>
</dbReference>
<keyword evidence="2 5" id="KW-0560">Oxidoreductase</keyword>
<dbReference type="Gene3D" id="3.40.309.10">
    <property type="entry name" value="Aldehyde Dehydrogenase, Chain A, domain 2"/>
    <property type="match status" value="1"/>
</dbReference>
<keyword evidence="3" id="KW-0520">NAD</keyword>
<sequence length="484" mass="51891">MASVLKLQNFINGEFVDCDEEMESVDPSTGAVNATLPDSGQKEVDAAVAAAVAAYPAWSSLPCEKRAQYMLKVADLLESQLEEFAEAESRDQGKPVWLTRVMDIPRAVLNFRHFANTTPHMLGTSKVLPGSSTVNYTVREPIGVAGLISPWNLPLYLLTFKLAPALMSGNTVVAKPSELTSVTAYMLCKLFVEAGVPAGVLNMVLGRGPTAGSALTLHPDVPLLSFTGSTVTGARIATSAAPLFKKLSLEMGGKNAAIVYEDCDLDATVPQLIKSAFINQGQVCLCTSRIFVHESIYQEFLTRFVSAARSQKVGDPSSKEVFLGALNSAPHLAKVRGCVGKALAEGGVVRCGETVDELVLPEANAKGFFMAPTVITDMADTAACMTEEIFGPVTCVTSFSGESEVLRRANNTRFGLCAAVFTADLSRAHRTAQALQVGTVWTNCWLVRDLDLPFGGVKESGVGREGTHESWDFYTQQKTICMKI</sequence>
<feature type="active site" evidence="4">
    <location>
        <position position="250"/>
    </location>
</feature>
<reference evidence="7" key="1">
    <citation type="journal article" date="2018" name="Biosci. Biotechnol. Biochem.">
        <title>Polysaccharide hydrolase of the hadal zone amphipods Hirondellea gigas.</title>
        <authorList>
            <person name="Kobayashi H."/>
            <person name="Nagahama T."/>
            <person name="Arai W."/>
            <person name="Sasagawa Y."/>
            <person name="Umeda M."/>
            <person name="Hayashi T."/>
            <person name="Nikaido I."/>
            <person name="Watanabe H."/>
            <person name="Oguri K."/>
            <person name="Kitazato H."/>
            <person name="Fujioka K."/>
            <person name="Kido Y."/>
            <person name="Takami H."/>
        </authorList>
    </citation>
    <scope>NUCLEOTIDE SEQUENCE</scope>
    <source>
        <tissue evidence="7">Whole body</tissue>
    </source>
</reference>
<comment type="similarity">
    <text evidence="1 5">Belongs to the aldehyde dehydrogenase family.</text>
</comment>
<dbReference type="InterPro" id="IPR015590">
    <property type="entry name" value="Aldehyde_DH_dom"/>
</dbReference>
<evidence type="ECO:0000256" key="4">
    <source>
        <dbReference type="PROSITE-ProRule" id="PRU10007"/>
    </source>
</evidence>
<accession>A0A2P2I163</accession>
<evidence type="ECO:0000313" key="7">
    <source>
        <dbReference type="EMBL" id="LAB67764.1"/>
    </source>
</evidence>
<dbReference type="InterPro" id="IPR016161">
    <property type="entry name" value="Ald_DH/histidinol_DH"/>
</dbReference>
<dbReference type="InterPro" id="IPR029510">
    <property type="entry name" value="Ald_DH_CS_GLU"/>
</dbReference>
<name>A0A2P2I163_9CRUS</name>